<dbReference type="AlphaFoldDB" id="A0A5B2U9P9"/>
<evidence type="ECO:0008006" key="4">
    <source>
        <dbReference type="Google" id="ProtNLM"/>
    </source>
</evidence>
<accession>A0A5B2U9P9</accession>
<feature type="signal peptide" evidence="1">
    <location>
        <begin position="1"/>
        <end position="22"/>
    </location>
</feature>
<evidence type="ECO:0000313" key="2">
    <source>
        <dbReference type="EMBL" id="KAA2223130.1"/>
    </source>
</evidence>
<keyword evidence="1" id="KW-0732">Signal</keyword>
<feature type="chain" id="PRO_5023038422" description="C1q domain-containing protein" evidence="1">
    <location>
        <begin position="23"/>
        <end position="299"/>
    </location>
</feature>
<organism evidence="2 3">
    <name type="scientific">Chryseobacterium sediminis</name>
    <dbReference type="NCBI Taxonomy" id="1679494"/>
    <lineage>
        <taxon>Bacteria</taxon>
        <taxon>Pseudomonadati</taxon>
        <taxon>Bacteroidota</taxon>
        <taxon>Flavobacteriia</taxon>
        <taxon>Flavobacteriales</taxon>
        <taxon>Weeksellaceae</taxon>
        <taxon>Chryseobacterium group</taxon>
        <taxon>Chryseobacterium</taxon>
    </lineage>
</organism>
<dbReference type="EMBL" id="VUNZ01000001">
    <property type="protein sequence ID" value="KAA2223130.1"/>
    <property type="molecule type" value="Genomic_DNA"/>
</dbReference>
<gene>
    <name evidence="2" type="ORF">FW780_02670</name>
</gene>
<dbReference type="SUPFAM" id="SSF49842">
    <property type="entry name" value="TNF-like"/>
    <property type="match status" value="1"/>
</dbReference>
<evidence type="ECO:0000256" key="1">
    <source>
        <dbReference type="SAM" id="SignalP"/>
    </source>
</evidence>
<dbReference type="Proteomes" id="UP000323082">
    <property type="component" value="Unassembled WGS sequence"/>
</dbReference>
<dbReference type="Gene3D" id="2.60.120.40">
    <property type="match status" value="1"/>
</dbReference>
<dbReference type="InterPro" id="IPR008983">
    <property type="entry name" value="Tumour_necrosis_fac-like_dom"/>
</dbReference>
<dbReference type="OrthoDB" id="1240046at2"/>
<name>A0A5B2U9P9_9FLAO</name>
<reference evidence="2 3" key="1">
    <citation type="journal article" date="2015" name="Int. J. Syst. Evol. Microbiol.">
        <title>Chryseobacterium sediminis sp. nov., isolated from a river sediment.</title>
        <authorList>
            <person name="Kampfer P."/>
            <person name="Busse H.J."/>
            <person name="McInroy J.A."/>
            <person name="Glaeser S.P."/>
        </authorList>
    </citation>
    <scope>NUCLEOTIDE SEQUENCE [LARGE SCALE GENOMIC DNA]</scope>
    <source>
        <strain evidence="2 3">IMT-174</strain>
    </source>
</reference>
<proteinExistence type="predicted"/>
<protein>
    <recommendedName>
        <fullName evidence="4">C1q domain-containing protein</fullName>
    </recommendedName>
</protein>
<sequence length="299" mass="31237">MNKKMIIVIVVGIHGFFSPAVAQTGIGTSNPQGILHVDGARDNVATGIPTASQAANDVIINKTTGFLGLGVLQPKVKLDTRSAGLENALGLNTTTMSAASAGAGAVRYDVINAPVGAKIEVSDGSVWSKAYIAPQKSVVVARKITSQSITQGSATNIGNWNVVRDMSNSFDATLGVFTAPRDGTYTFLLTYNFNGVVINDGSRVESQFYNTTTNTVLASVYKTFGQSMTGTPDDANATRSTQAGGSSTVTLTLSSGTKVVTRLWHNLISSGAVTLRVTSNSTDPTNPDDGFNNLTIIEH</sequence>
<evidence type="ECO:0000313" key="3">
    <source>
        <dbReference type="Proteomes" id="UP000323082"/>
    </source>
</evidence>
<comment type="caution">
    <text evidence="2">The sequence shown here is derived from an EMBL/GenBank/DDBJ whole genome shotgun (WGS) entry which is preliminary data.</text>
</comment>